<dbReference type="OrthoDB" id="9813438at2"/>
<dbReference type="Pfam" id="PF13589">
    <property type="entry name" value="HATPase_c_3"/>
    <property type="match status" value="1"/>
</dbReference>
<feature type="compositionally biased region" description="Polar residues" evidence="1">
    <location>
        <begin position="371"/>
        <end position="385"/>
    </location>
</feature>
<protein>
    <recommendedName>
        <fullName evidence="4">ATP-binding protein</fullName>
    </recommendedName>
</protein>
<evidence type="ECO:0000313" key="2">
    <source>
        <dbReference type="EMBL" id="KMW60011.1"/>
    </source>
</evidence>
<dbReference type="InterPro" id="IPR036890">
    <property type="entry name" value="HATPase_C_sf"/>
</dbReference>
<proteinExistence type="predicted"/>
<comment type="caution">
    <text evidence="2">The sequence shown here is derived from an EMBL/GenBank/DDBJ whole genome shotgun (WGS) entry which is preliminary data.</text>
</comment>
<dbReference type="AlphaFoldDB" id="A0A0J9EBH9"/>
<name>A0A0J9EBH9_9RHOB</name>
<dbReference type="RefSeq" id="WP_049641141.1">
    <property type="nucleotide sequence ID" value="NZ_LFTY01000001.1"/>
</dbReference>
<dbReference type="Proteomes" id="UP000037178">
    <property type="component" value="Unassembled WGS sequence"/>
</dbReference>
<organism evidence="2 3">
    <name type="scientific">Candidatus Rhodobacter oscarellae</name>
    <dbReference type="NCBI Taxonomy" id="1675527"/>
    <lineage>
        <taxon>Bacteria</taxon>
        <taxon>Pseudomonadati</taxon>
        <taxon>Pseudomonadota</taxon>
        <taxon>Alphaproteobacteria</taxon>
        <taxon>Rhodobacterales</taxon>
        <taxon>Rhodobacter group</taxon>
        <taxon>Rhodobacter</taxon>
    </lineage>
</organism>
<accession>A0A0J9EBH9</accession>
<dbReference type="SUPFAM" id="SSF55874">
    <property type="entry name" value="ATPase domain of HSP90 chaperone/DNA topoisomerase II/histidine kinase"/>
    <property type="match status" value="1"/>
</dbReference>
<dbReference type="EMBL" id="LFTY01000001">
    <property type="protein sequence ID" value="KMW60011.1"/>
    <property type="molecule type" value="Genomic_DNA"/>
</dbReference>
<keyword evidence="3" id="KW-1185">Reference proteome</keyword>
<dbReference type="PATRIC" id="fig|1675527.3.peg.194"/>
<evidence type="ECO:0008006" key="4">
    <source>
        <dbReference type="Google" id="ProtNLM"/>
    </source>
</evidence>
<evidence type="ECO:0000313" key="3">
    <source>
        <dbReference type="Proteomes" id="UP000037178"/>
    </source>
</evidence>
<dbReference type="STRING" id="1675527.AIOL_000161"/>
<sequence>MAQLNSVNIRPGVNVLSVLPHLNYKAWYALAEFVDNAIQSSLDRQRDLKATDGADYRLHVDIRFELQENCITIRDNAAGIAASDYQRAFRPAEIPPDASGLSEFGMGLKSAACWFAPNWTVRTTALGENIERTVIFDIDKIVEDSTEELHVISTQVSADKHYTEIRLDNIRRFPRTKTVQKIKDHLSSIYRIFIRDGSMLLTIDGEPLAYKGPDILVAPSYRDPDGPAITWKKDIAIDLGDGRAATGFVAIREPANTRLAGLALFRRKRLIMGSFDETYRPEDIFGRSNSFAFQRIFGEIHLKGFHVSHTKDGIKWEEAEETFLKELRDELSGEAFPLLQQVREHRSKKDAKATRKDAAAALQSMAERLKNQSLTSQTHARTQDQADMPLSDPEPDYSAPLPDLPDSENEHVRFRMRFRSEDWIVAIELSYADNGADWLDIRNRPFITDPEPRQITIRLAMLHPFMAQFPTLDSESFTAVLYIAAAMALAEVEVGELADRNPSAIRRFTNEILRNQMSKRLSDGE</sequence>
<dbReference type="Gene3D" id="3.30.565.10">
    <property type="entry name" value="Histidine kinase-like ATPase, C-terminal domain"/>
    <property type="match status" value="1"/>
</dbReference>
<gene>
    <name evidence="2" type="ORF">AIOL_000161</name>
</gene>
<evidence type="ECO:0000256" key="1">
    <source>
        <dbReference type="SAM" id="MobiDB-lite"/>
    </source>
</evidence>
<feature type="region of interest" description="Disordered" evidence="1">
    <location>
        <begin position="369"/>
        <end position="406"/>
    </location>
</feature>
<reference evidence="2 3" key="1">
    <citation type="submission" date="2015-06" db="EMBL/GenBank/DDBJ databases">
        <title>Draft genome sequence of an Alphaproteobacteria species associated to the Mediterranean sponge Oscarella lobularis.</title>
        <authorList>
            <person name="Jourda C."/>
            <person name="Santini S."/>
            <person name="Claverie J.-M."/>
        </authorList>
    </citation>
    <scope>NUCLEOTIDE SEQUENCE [LARGE SCALE GENOMIC DNA]</scope>
    <source>
        <strain evidence="2">IGS</strain>
    </source>
</reference>